<dbReference type="EnsemblMetazoa" id="Aqu2.1.03305_001">
    <property type="protein sequence ID" value="Aqu2.1.03305_001"/>
    <property type="gene ID" value="Aqu2.1.03305"/>
</dbReference>
<reference evidence="2" key="1">
    <citation type="submission" date="2017-05" db="UniProtKB">
        <authorList>
            <consortium name="EnsemblMetazoa"/>
        </authorList>
    </citation>
    <scope>IDENTIFICATION</scope>
</reference>
<evidence type="ECO:0000256" key="1">
    <source>
        <dbReference type="SAM" id="MobiDB-lite"/>
    </source>
</evidence>
<dbReference type="AlphaFoldDB" id="A0A1X7SMJ5"/>
<dbReference type="InParanoid" id="A0A1X7SMJ5"/>
<name>A0A1X7SMJ5_AMPQE</name>
<protein>
    <submittedName>
        <fullName evidence="2">Uncharacterized protein</fullName>
    </submittedName>
</protein>
<feature type="region of interest" description="Disordered" evidence="1">
    <location>
        <begin position="96"/>
        <end position="125"/>
    </location>
</feature>
<evidence type="ECO:0000313" key="2">
    <source>
        <dbReference type="EnsemblMetazoa" id="Aqu2.1.03305_001"/>
    </source>
</evidence>
<accession>A0A1X7SMJ5</accession>
<sequence>MRGSKNKAMMVVAFCLRRHYSRFPARRIEGSPAARMRSGAGLGIGGDTDWMEWKNVPKVRRRAVLRIAKMTMRISGMECMDDCEAKNQASVDARQATRFASSSKSPIADEGVRDTAPYSRFPSGL</sequence>
<organism evidence="2">
    <name type="scientific">Amphimedon queenslandica</name>
    <name type="common">Sponge</name>
    <dbReference type="NCBI Taxonomy" id="400682"/>
    <lineage>
        <taxon>Eukaryota</taxon>
        <taxon>Metazoa</taxon>
        <taxon>Porifera</taxon>
        <taxon>Demospongiae</taxon>
        <taxon>Heteroscleromorpha</taxon>
        <taxon>Haplosclerida</taxon>
        <taxon>Niphatidae</taxon>
        <taxon>Amphimedon</taxon>
    </lineage>
</organism>
<proteinExistence type="predicted"/>